<accession>A0A2I1DJ56</accession>
<name>A0A2I1DJ56_9PROT</name>
<dbReference type="Proteomes" id="UP000234329">
    <property type="component" value="Unassembled WGS sequence"/>
</dbReference>
<keyword evidence="2" id="KW-1185">Reference proteome</keyword>
<comment type="caution">
    <text evidence="1">The sequence shown here is derived from an EMBL/GenBank/DDBJ whole genome shotgun (WGS) entry which is preliminary data.</text>
</comment>
<dbReference type="RefSeq" id="WP_101538631.1">
    <property type="nucleotide sequence ID" value="NZ_MXAV01000046.1"/>
</dbReference>
<reference evidence="1 2" key="1">
    <citation type="submission" date="2017-03" db="EMBL/GenBank/DDBJ databases">
        <title>Draft genime sequence of the acidophilic sulfur-oxidizing bacterium Acidithiobacillus sp. SH, isolated from seawater.</title>
        <authorList>
            <person name="Sharmin S."/>
            <person name="Tokuhisa M."/>
            <person name="Kanao T."/>
            <person name="Kamimura K."/>
        </authorList>
    </citation>
    <scope>NUCLEOTIDE SEQUENCE [LARGE SCALE GENOMIC DNA]</scope>
    <source>
        <strain evidence="1 2">SH</strain>
    </source>
</reference>
<gene>
    <name evidence="1" type="ORF">B1757_12460</name>
</gene>
<dbReference type="EMBL" id="MXAV01000046">
    <property type="protein sequence ID" value="PKY09875.1"/>
    <property type="molecule type" value="Genomic_DNA"/>
</dbReference>
<dbReference type="InParanoid" id="A0A2I1DJ56"/>
<protein>
    <submittedName>
        <fullName evidence="1">Uncharacterized protein</fullName>
    </submittedName>
</protein>
<dbReference type="OrthoDB" id="9946431at2"/>
<evidence type="ECO:0000313" key="1">
    <source>
        <dbReference type="EMBL" id="PKY09875.1"/>
    </source>
</evidence>
<dbReference type="AlphaFoldDB" id="A0A2I1DJ56"/>
<dbReference type="Gene3D" id="1.10.10.60">
    <property type="entry name" value="Homeodomain-like"/>
    <property type="match status" value="1"/>
</dbReference>
<proteinExistence type="predicted"/>
<sequence length="132" mass="15482">MQTQPIRVKQFGNVLQITVEIPWSHVTGKNQWDDYFEEHPVKTTPNYWAITTEKILKLYKKHGNISKTAKASGKSYYITEKIIKEEQTRQNKAKRQEEIENVRKLAESKISIKDIAQIIGKSPETVRLWLKQ</sequence>
<organism evidence="1 2">
    <name type="scientific">Acidithiobacillus marinus</name>
    <dbReference type="NCBI Taxonomy" id="187490"/>
    <lineage>
        <taxon>Bacteria</taxon>
        <taxon>Pseudomonadati</taxon>
        <taxon>Pseudomonadota</taxon>
        <taxon>Acidithiobacillia</taxon>
        <taxon>Acidithiobacillales</taxon>
        <taxon>Acidithiobacillaceae</taxon>
        <taxon>Acidithiobacillus</taxon>
    </lineage>
</organism>
<evidence type="ECO:0000313" key="2">
    <source>
        <dbReference type="Proteomes" id="UP000234329"/>
    </source>
</evidence>